<protein>
    <submittedName>
        <fullName evidence="2">MoxR family ATPase</fullName>
    </submittedName>
</protein>
<dbReference type="Gene3D" id="3.40.50.300">
    <property type="entry name" value="P-loop containing nucleotide triphosphate hydrolases"/>
    <property type="match status" value="1"/>
</dbReference>
<comment type="caution">
    <text evidence="2">The sequence shown here is derived from an EMBL/GenBank/DDBJ whole genome shotgun (WGS) entry which is preliminary data.</text>
</comment>
<dbReference type="RefSeq" id="WP_255331650.1">
    <property type="nucleotide sequence ID" value="NZ_VOTZ01000002.1"/>
</dbReference>
<dbReference type="InterPro" id="IPR011703">
    <property type="entry name" value="ATPase_AAA-3"/>
</dbReference>
<dbReference type="Proteomes" id="UP001524383">
    <property type="component" value="Unassembled WGS sequence"/>
</dbReference>
<evidence type="ECO:0000259" key="1">
    <source>
        <dbReference type="SMART" id="SM00382"/>
    </source>
</evidence>
<proteinExistence type="predicted"/>
<dbReference type="Pfam" id="PF17863">
    <property type="entry name" value="AAA_lid_2"/>
    <property type="match status" value="1"/>
</dbReference>
<keyword evidence="3" id="KW-1185">Reference proteome</keyword>
<sequence>MTPDTAIPEIPRKVEEIRSLINQYLVGKDELTKLITIALLSDGHILIQGVPGTAKTTIVKAFAKILGYTFSRVQCAVDTQPADILGLRIYDQSKGEFVLRKGPIFSNILLIDELNRLNPRTQSAFVEVMSERQVTIEGETHPLPSPFFVMATQNPYEFEGTFPLIEAQKDRFMYSFISEYLNSEDELEVLRRLDSGKLNWDTYATSLDQHKGGVDLIFLRNCVESIHIEERVAMYIRDLVVATRQNGDISLGASTRASIAFYKGSKAVAALNGRTFVTPDDVREIAFHVLHHRLILRREAEIAGITLEAVINEIIRSVEVP</sequence>
<evidence type="ECO:0000313" key="3">
    <source>
        <dbReference type="Proteomes" id="UP001524383"/>
    </source>
</evidence>
<dbReference type="AlphaFoldDB" id="A0ABD4TKD9"/>
<gene>
    <name evidence="2" type="ORF">FTO68_01870</name>
</gene>
<dbReference type="InterPro" id="IPR041628">
    <property type="entry name" value="ChlI/MoxR_AAA_lid"/>
</dbReference>
<name>A0ABD4TKD9_9EURY</name>
<dbReference type="CDD" id="cd00009">
    <property type="entry name" value="AAA"/>
    <property type="match status" value="1"/>
</dbReference>
<dbReference type="InterPro" id="IPR003593">
    <property type="entry name" value="AAA+_ATPase"/>
</dbReference>
<dbReference type="PIRSF" id="PIRSF002849">
    <property type="entry name" value="AAA_ATPase_chaperone_MoxR_prd"/>
    <property type="match status" value="1"/>
</dbReference>
<reference evidence="2 3" key="1">
    <citation type="submission" date="2019-08" db="EMBL/GenBank/DDBJ databases">
        <authorList>
            <person name="Chen S.-C."/>
            <person name="Lai M.-C."/>
            <person name="You Y.-T."/>
        </authorList>
    </citation>
    <scope>NUCLEOTIDE SEQUENCE [LARGE SCALE GENOMIC DNA]</scope>
    <source>
        <strain evidence="2 3">P2F9704a</strain>
    </source>
</reference>
<dbReference type="Pfam" id="PF07726">
    <property type="entry name" value="AAA_3"/>
    <property type="match status" value="1"/>
</dbReference>
<dbReference type="EMBL" id="VOTZ01000002">
    <property type="protein sequence ID" value="MCQ1537740.1"/>
    <property type="molecule type" value="Genomic_DNA"/>
</dbReference>
<feature type="domain" description="AAA+ ATPase" evidence="1">
    <location>
        <begin position="41"/>
        <end position="182"/>
    </location>
</feature>
<dbReference type="PANTHER" id="PTHR42759">
    <property type="entry name" value="MOXR FAMILY PROTEIN"/>
    <property type="match status" value="1"/>
</dbReference>
<dbReference type="InterPro" id="IPR027417">
    <property type="entry name" value="P-loop_NTPase"/>
</dbReference>
<dbReference type="SMART" id="SM00382">
    <property type="entry name" value="AAA"/>
    <property type="match status" value="1"/>
</dbReference>
<dbReference type="InterPro" id="IPR050764">
    <property type="entry name" value="CbbQ/NirQ/NorQ/GpvN"/>
</dbReference>
<accession>A0ABD4TKD9</accession>
<organism evidence="2 3">
    <name type="scientific">Methanocalculus taiwanensis</name>
    <dbReference type="NCBI Taxonomy" id="106207"/>
    <lineage>
        <taxon>Archaea</taxon>
        <taxon>Methanobacteriati</taxon>
        <taxon>Methanobacteriota</taxon>
        <taxon>Stenosarchaea group</taxon>
        <taxon>Methanomicrobia</taxon>
        <taxon>Methanomicrobiales</taxon>
        <taxon>Methanocalculaceae</taxon>
        <taxon>Methanocalculus</taxon>
    </lineage>
</organism>
<evidence type="ECO:0000313" key="2">
    <source>
        <dbReference type="EMBL" id="MCQ1537740.1"/>
    </source>
</evidence>
<dbReference type="PANTHER" id="PTHR42759:SF1">
    <property type="entry name" value="MAGNESIUM-CHELATASE SUBUNIT CHLD"/>
    <property type="match status" value="1"/>
</dbReference>
<dbReference type="SUPFAM" id="SSF52540">
    <property type="entry name" value="P-loop containing nucleoside triphosphate hydrolases"/>
    <property type="match status" value="1"/>
</dbReference>
<dbReference type="Gene3D" id="1.10.8.80">
    <property type="entry name" value="Magnesium chelatase subunit I, C-Terminal domain"/>
    <property type="match status" value="1"/>
</dbReference>